<accession>A0A1G4JKE7</accession>
<dbReference type="InterPro" id="IPR029063">
    <property type="entry name" value="SAM-dependent_MTases_sf"/>
</dbReference>
<evidence type="ECO:0000313" key="12">
    <source>
        <dbReference type="Proteomes" id="UP000191024"/>
    </source>
</evidence>
<dbReference type="GO" id="GO:0032259">
    <property type="term" value="P:methylation"/>
    <property type="evidence" value="ECO:0007669"/>
    <property type="project" value="UniProtKB-KW"/>
</dbReference>
<keyword evidence="7" id="KW-0949">S-adenosyl-L-methionine</keyword>
<keyword evidence="4" id="KW-0963">Cytoplasm</keyword>
<evidence type="ECO:0000256" key="10">
    <source>
        <dbReference type="SAM" id="MobiDB-lite"/>
    </source>
</evidence>
<dbReference type="Gene3D" id="3.40.50.150">
    <property type="entry name" value="Vaccinia Virus protein VP39"/>
    <property type="match status" value="1"/>
</dbReference>
<evidence type="ECO:0000256" key="8">
    <source>
        <dbReference type="ARBA" id="ARBA00023242"/>
    </source>
</evidence>
<dbReference type="PANTHER" id="PTHR14614">
    <property type="entry name" value="HEPATOCELLULAR CARCINOMA-ASSOCIATED ANTIGEN"/>
    <property type="match status" value="1"/>
</dbReference>
<feature type="region of interest" description="Disordered" evidence="10">
    <location>
        <begin position="14"/>
        <end position="43"/>
    </location>
</feature>
<keyword evidence="12" id="KW-1185">Reference proteome</keyword>
<evidence type="ECO:0000256" key="4">
    <source>
        <dbReference type="ARBA" id="ARBA00022490"/>
    </source>
</evidence>
<evidence type="ECO:0000256" key="5">
    <source>
        <dbReference type="ARBA" id="ARBA00022603"/>
    </source>
</evidence>
<proteinExistence type="inferred from homology"/>
<keyword evidence="6" id="KW-0808">Transferase</keyword>
<dbReference type="PANTHER" id="PTHR14614:SF39">
    <property type="entry name" value="HISTIDINE PROTEIN METHYLTRANSFERASE 1 HOMOLOG"/>
    <property type="match status" value="1"/>
</dbReference>
<keyword evidence="5" id="KW-0489">Methyltransferase</keyword>
<comment type="similarity">
    <text evidence="9">Belongs to the methyltransferase superfamily. METTL18 family.</text>
</comment>
<name>A0A1G4JKE7_9SACH</name>
<dbReference type="GO" id="GO:0018064">
    <property type="term" value="F:protein-L-histidine N-tele-methyltransferase activity"/>
    <property type="evidence" value="ECO:0007669"/>
    <property type="project" value="UniProtKB-EC"/>
</dbReference>
<reference evidence="11 12" key="1">
    <citation type="submission" date="2016-03" db="EMBL/GenBank/DDBJ databases">
        <authorList>
            <person name="Devillers H."/>
        </authorList>
    </citation>
    <scope>NUCLEOTIDE SEQUENCE [LARGE SCALE GENOMIC DNA]</scope>
    <source>
        <strain evidence="11">CBS 11717</strain>
    </source>
</reference>
<comment type="subcellular location">
    <subcellularLocation>
        <location evidence="2">Cytoplasm</location>
    </subcellularLocation>
    <subcellularLocation>
        <location evidence="1">Nucleus</location>
    </subcellularLocation>
</comment>
<evidence type="ECO:0000256" key="3">
    <source>
        <dbReference type="ARBA" id="ARBA00012533"/>
    </source>
</evidence>
<dbReference type="OrthoDB" id="1723750at2759"/>
<gene>
    <name evidence="11" type="ORF">LAMI_0E04522G</name>
</gene>
<dbReference type="EC" id="2.1.1.85" evidence="3"/>
<evidence type="ECO:0000256" key="7">
    <source>
        <dbReference type="ARBA" id="ARBA00022691"/>
    </source>
</evidence>
<dbReference type="Proteomes" id="UP000191024">
    <property type="component" value="Chromosome E"/>
</dbReference>
<organism evidence="11 12">
    <name type="scientific">Lachancea mirantina</name>
    <dbReference type="NCBI Taxonomy" id="1230905"/>
    <lineage>
        <taxon>Eukaryota</taxon>
        <taxon>Fungi</taxon>
        <taxon>Dikarya</taxon>
        <taxon>Ascomycota</taxon>
        <taxon>Saccharomycotina</taxon>
        <taxon>Saccharomycetes</taxon>
        <taxon>Saccharomycetales</taxon>
        <taxon>Saccharomycetaceae</taxon>
        <taxon>Lachancea</taxon>
    </lineage>
</organism>
<evidence type="ECO:0000313" key="11">
    <source>
        <dbReference type="EMBL" id="SCU91043.1"/>
    </source>
</evidence>
<sequence length="374" mass="42368">MSFQFGFSEEILSDNGDSNQSMGNHGHSAPEGQNLKPSPLDSEFLKSPEVKQPVVIELQQLLQTIRGIRVSYEKFKSPECQTQLYRRELFDVKHQLMTEDTKTEIGSAATTDEFQILLGETNEDLRKYVYEGGLKSWECSLDLADVLSLQNWRDRFPDCVVEMGCGSALPSEYLFLQVLQRNVPGTKFVLTDYNEFALRLVTLPNFVIGWAATVLNDVERVELQRCDDDTIPIVEGELLFTDVLLEAFVKDISSRGIELTFISGAWGRVFYEMLESLTVRSTNLLLLTSETIYNPETLPVIGEIILELTSKIKQDPRQVITTMVAAKDIYFGVGGSVIEFQRYMENRIREESVKITLSTLKVNSGLKRSIVVFD</sequence>
<dbReference type="AlphaFoldDB" id="A0A1G4JKE7"/>
<dbReference type="EMBL" id="LT598465">
    <property type="protein sequence ID" value="SCU91043.1"/>
    <property type="molecule type" value="Genomic_DNA"/>
</dbReference>
<keyword evidence="8" id="KW-0539">Nucleus</keyword>
<evidence type="ECO:0000256" key="1">
    <source>
        <dbReference type="ARBA" id="ARBA00004123"/>
    </source>
</evidence>
<evidence type="ECO:0000256" key="2">
    <source>
        <dbReference type="ARBA" id="ARBA00004496"/>
    </source>
</evidence>
<protein>
    <recommendedName>
        <fullName evidence="3">protein-histidine N-methyltransferase</fullName>
        <ecNumber evidence="3">2.1.1.85</ecNumber>
    </recommendedName>
</protein>
<dbReference type="GO" id="GO:0005737">
    <property type="term" value="C:cytoplasm"/>
    <property type="evidence" value="ECO:0007669"/>
    <property type="project" value="UniProtKB-SubCell"/>
</dbReference>
<dbReference type="STRING" id="1230905.A0A1G4JKE7"/>
<dbReference type="GO" id="GO:0005634">
    <property type="term" value="C:nucleus"/>
    <property type="evidence" value="ECO:0007669"/>
    <property type="project" value="UniProtKB-SubCell"/>
</dbReference>
<evidence type="ECO:0000256" key="9">
    <source>
        <dbReference type="ARBA" id="ARBA00038126"/>
    </source>
</evidence>
<evidence type="ECO:0000256" key="6">
    <source>
        <dbReference type="ARBA" id="ARBA00022679"/>
    </source>
</evidence>
<dbReference type="InterPro" id="IPR019410">
    <property type="entry name" value="Methyltransf_16"/>
</dbReference>